<organism evidence="4 5">
    <name type="scientific">Mixia osmundae (strain CBS 9802 / IAM 14324 / JCM 22182 / KY 12970)</name>
    <dbReference type="NCBI Taxonomy" id="764103"/>
    <lineage>
        <taxon>Eukaryota</taxon>
        <taxon>Fungi</taxon>
        <taxon>Dikarya</taxon>
        <taxon>Basidiomycota</taxon>
        <taxon>Pucciniomycotina</taxon>
        <taxon>Mixiomycetes</taxon>
        <taxon>Mixiales</taxon>
        <taxon>Mixiaceae</taxon>
        <taxon>Mixia</taxon>
    </lineage>
</organism>
<dbReference type="Gene3D" id="2.130.10.10">
    <property type="entry name" value="YVTN repeat-like/Quinoprotein amine dehydrogenase"/>
    <property type="match status" value="1"/>
</dbReference>
<dbReference type="AlphaFoldDB" id="G7E0J7"/>
<dbReference type="PROSITE" id="PS50294">
    <property type="entry name" value="WD_REPEATS_REGION"/>
    <property type="match status" value="1"/>
</dbReference>
<sequence>MHQLARVATSHVAVDQSNTSRATRREVIASMDSLSVEIQLLILSFLPARALCRVCQVNHVWRELAQDQQLWRSLYLRHYREGDALDELPFGSASPQPSWKEVFKISRNWANGSASSSALLSLRSAVLDARLPIDLMLEGEPSRPSARATTQPEYEKPDTIVQLFGRLVFTASRLDSVVNVWRTDPVSSLPERLGAIVSPGLTGLSEHATVTEMRIDSAPRKNPRSLRLAVFFARGHFSIFTIQADTTLSYTESLFQSAPAHADSIALSRFHFPLLVTCSTQLFLINFWRLAEDKEGLAATLSRPSLRSSSSWSPAVLSLQHLSPDREARPVDHSWPPKKRSPSYEPLPVGQDRFKVVLAFTTPYFAEWTLSVQEFVLSMTTSSDKVSIVSRHTTALPTSFSQIRHTSRSRTRARAAPLISHIELALPWIVASRNDNTIDVYSLADIDEQLVLLPRTQLFGHANAVTGVAVSADGKCVSGSFDGSYRLWDLTTTASRPIRIVAASEDRTEDDVETIDSSSFQLASAGDLLKDSQSGAPPQNRIRSLAFDKEKIVGIRSLATQSEDLQVLSFL</sequence>
<dbReference type="InterPro" id="IPR036322">
    <property type="entry name" value="WD40_repeat_dom_sf"/>
</dbReference>
<comment type="caution">
    <text evidence="4">The sequence shown here is derived from an EMBL/GenBank/DDBJ whole genome shotgun (WGS) entry which is preliminary data.</text>
</comment>
<accession>G7E0J7</accession>
<dbReference type="GO" id="GO:0019005">
    <property type="term" value="C:SCF ubiquitin ligase complex"/>
    <property type="evidence" value="ECO:0007669"/>
    <property type="project" value="TreeGrafter"/>
</dbReference>
<feature type="domain" description="F-box" evidence="3">
    <location>
        <begin position="28"/>
        <end position="74"/>
    </location>
</feature>
<dbReference type="OMA" id="PARIAIF"/>
<dbReference type="eggNOG" id="ENOG502S6C9">
    <property type="taxonomic scope" value="Eukaryota"/>
</dbReference>
<dbReference type="Proteomes" id="UP000009131">
    <property type="component" value="Unassembled WGS sequence"/>
</dbReference>
<evidence type="ECO:0000256" key="1">
    <source>
        <dbReference type="PROSITE-ProRule" id="PRU00221"/>
    </source>
</evidence>
<dbReference type="PANTHER" id="PTHR16008:SF4">
    <property type="entry name" value="F-BOX ONLY PROTEIN 4"/>
    <property type="match status" value="1"/>
</dbReference>
<dbReference type="SMART" id="SM00256">
    <property type="entry name" value="FBOX"/>
    <property type="match status" value="1"/>
</dbReference>
<feature type="repeat" description="WD" evidence="1">
    <location>
        <begin position="458"/>
        <end position="492"/>
    </location>
</feature>
<dbReference type="PANTHER" id="PTHR16008">
    <property type="entry name" value="F-BOX ONLY PROTEIN 4"/>
    <property type="match status" value="1"/>
</dbReference>
<keyword evidence="1" id="KW-0853">WD repeat</keyword>
<dbReference type="InParanoid" id="G7E0J7"/>
<dbReference type="InterPro" id="IPR015943">
    <property type="entry name" value="WD40/YVTN_repeat-like_dom_sf"/>
</dbReference>
<keyword evidence="5" id="KW-1185">Reference proteome</keyword>
<dbReference type="SMART" id="SM00320">
    <property type="entry name" value="WD40"/>
    <property type="match status" value="1"/>
</dbReference>
<evidence type="ECO:0000313" key="4">
    <source>
        <dbReference type="EMBL" id="GAA96357.1"/>
    </source>
</evidence>
<evidence type="ECO:0000259" key="3">
    <source>
        <dbReference type="PROSITE" id="PS50181"/>
    </source>
</evidence>
<dbReference type="PROSITE" id="PS50181">
    <property type="entry name" value="FBOX"/>
    <property type="match status" value="1"/>
</dbReference>
<dbReference type="STRING" id="764103.G7E0J7"/>
<dbReference type="InterPro" id="IPR039588">
    <property type="entry name" value="FBXO4"/>
</dbReference>
<dbReference type="Gene3D" id="1.20.1280.50">
    <property type="match status" value="1"/>
</dbReference>
<protein>
    <recommendedName>
        <fullName evidence="3">F-box domain-containing protein</fullName>
    </recommendedName>
</protein>
<evidence type="ECO:0000313" key="5">
    <source>
        <dbReference type="Proteomes" id="UP000009131"/>
    </source>
</evidence>
<proteinExistence type="predicted"/>
<dbReference type="InterPro" id="IPR001810">
    <property type="entry name" value="F-box_dom"/>
</dbReference>
<evidence type="ECO:0000256" key="2">
    <source>
        <dbReference type="SAM" id="MobiDB-lite"/>
    </source>
</evidence>
<dbReference type="RefSeq" id="XP_014566952.1">
    <property type="nucleotide sequence ID" value="XM_014711466.1"/>
</dbReference>
<dbReference type="GO" id="GO:0031146">
    <property type="term" value="P:SCF-dependent proteasomal ubiquitin-dependent protein catabolic process"/>
    <property type="evidence" value="ECO:0007669"/>
    <property type="project" value="InterPro"/>
</dbReference>
<dbReference type="EMBL" id="BABT02000078">
    <property type="protein sequence ID" value="GAA96357.1"/>
    <property type="molecule type" value="Genomic_DNA"/>
</dbReference>
<dbReference type="Pfam" id="PF12937">
    <property type="entry name" value="F-box-like"/>
    <property type="match status" value="1"/>
</dbReference>
<dbReference type="GO" id="GO:0000209">
    <property type="term" value="P:protein polyubiquitination"/>
    <property type="evidence" value="ECO:0007669"/>
    <property type="project" value="TreeGrafter"/>
</dbReference>
<name>G7E0J7_MIXOS</name>
<feature type="region of interest" description="Disordered" evidence="2">
    <location>
        <begin position="324"/>
        <end position="346"/>
    </location>
</feature>
<dbReference type="InterPro" id="IPR036047">
    <property type="entry name" value="F-box-like_dom_sf"/>
</dbReference>
<dbReference type="SUPFAM" id="SSF50978">
    <property type="entry name" value="WD40 repeat-like"/>
    <property type="match status" value="1"/>
</dbReference>
<dbReference type="PROSITE" id="PS50082">
    <property type="entry name" value="WD_REPEATS_2"/>
    <property type="match status" value="1"/>
</dbReference>
<dbReference type="Pfam" id="PF25499">
    <property type="entry name" value="Beta-prop_pof12"/>
    <property type="match status" value="2"/>
</dbReference>
<dbReference type="SUPFAM" id="SSF81383">
    <property type="entry name" value="F-box domain"/>
    <property type="match status" value="1"/>
</dbReference>
<dbReference type="HOGENOM" id="CLU_020801_0_0_1"/>
<reference evidence="4 5" key="2">
    <citation type="journal article" date="2012" name="Open Biol.">
        <title>Characteristics of nucleosomes and linker DNA regions on the genome of the basidiomycete Mixia osmundae revealed by mono- and dinucleosome mapping.</title>
        <authorList>
            <person name="Nishida H."/>
            <person name="Kondo S."/>
            <person name="Matsumoto T."/>
            <person name="Suzuki Y."/>
            <person name="Yoshikawa H."/>
            <person name="Taylor T.D."/>
            <person name="Sugiyama J."/>
        </authorList>
    </citation>
    <scope>NUCLEOTIDE SEQUENCE [LARGE SCALE GENOMIC DNA]</scope>
    <source>
        <strain evidence="5">CBS 9802 / IAM 14324 / JCM 22182 / KY 12970</strain>
    </source>
</reference>
<gene>
    <name evidence="4" type="primary">Mo03023</name>
    <name evidence="4" type="ORF">E5Q_03023</name>
</gene>
<dbReference type="InterPro" id="IPR001680">
    <property type="entry name" value="WD40_rpt"/>
</dbReference>
<dbReference type="OrthoDB" id="3219396at2759"/>
<reference evidence="4 5" key="1">
    <citation type="journal article" date="2011" name="J. Gen. Appl. Microbiol.">
        <title>Draft genome sequencing of the enigmatic basidiomycete Mixia osmundae.</title>
        <authorList>
            <person name="Nishida H."/>
            <person name="Nagatsuka Y."/>
            <person name="Sugiyama J."/>
        </authorList>
    </citation>
    <scope>NUCLEOTIDE SEQUENCE [LARGE SCALE GENOMIC DNA]</scope>
    <source>
        <strain evidence="5">CBS 9802 / IAM 14324 / JCM 22182 / KY 12970</strain>
    </source>
</reference>